<comment type="caution">
    <text evidence="2">The sequence shown here is derived from an EMBL/GenBank/DDBJ whole genome shotgun (WGS) entry which is preliminary data.</text>
</comment>
<sequence>MRRAYLILLLLFVSSATRAVWILPDDTNGSLKFPSFIFADTIRNGSENNYALKVALSGDFSCKSTFGEWHIPGICLYWPDPTDQEKFITVYQGWVNTQIGQGDFTLSIEGSSEGPFFSEKSATVTWMLSEISAPLFGLPQVTQKGDQSPYASGDHTIAQRGCCLCSLLAWGKYLAECPWSPSEFNQVMVKENGYWGNDVKIPRACYLLNLDYIGRYKYKKVKQEWLEKWRALGWGTVAKVWAPHKDKKGAIGWHQHWVDITPGVIQKDHKIYYGLMDPALRSSYTHRVYRIDSLVVVAPKNMKTTADVKLVPSVWTQNYWWKNPENQYSKPYWKEKTSLNSFDNLSCVVNFEPLEEGFQEPILIPFYYRIDAETSKDVFITKIETPKGILTEDTSSEDETLFKDFVDEEDEYHDDEIWDFSEEEIQQLEEMDVPTLENCSVAGMRATPGRYVFYLSGKPNAWYNLRCFINNGELQEKNFSGVLDEGGNGIVVLDFEAKTIVLRTGGIRNLPAGTLITLEKEVTFSSEKGYFFIEDYNRAAGAKILWNGEAPPRGSLVSVTGKVLETKPEVIIQGETVEIISLSEPSIKPLMIKSPWPEMANCLLAKLWGRVVTAEDGLIKIDSGSGKLITLKTEQQIGIGSFITFEAVLTNSQELEPIPETIQQINN</sequence>
<feature type="chain" id="PRO_5031363592" description="Peptidase C39-like domain-containing protein" evidence="1">
    <location>
        <begin position="20"/>
        <end position="667"/>
    </location>
</feature>
<proteinExistence type="predicted"/>
<evidence type="ECO:0000256" key="1">
    <source>
        <dbReference type="SAM" id="SignalP"/>
    </source>
</evidence>
<feature type="signal peptide" evidence="1">
    <location>
        <begin position="1"/>
        <end position="19"/>
    </location>
</feature>
<name>A0A7V3N4W9_UNCC3</name>
<accession>A0A7V3N4W9</accession>
<protein>
    <recommendedName>
        <fullName evidence="3">Peptidase C39-like domain-containing protein</fullName>
    </recommendedName>
</protein>
<keyword evidence="1" id="KW-0732">Signal</keyword>
<gene>
    <name evidence="2" type="ORF">ENV41_04425</name>
</gene>
<evidence type="ECO:0000313" key="2">
    <source>
        <dbReference type="EMBL" id="HFZ09359.1"/>
    </source>
</evidence>
<dbReference type="AlphaFoldDB" id="A0A7V3N4W9"/>
<evidence type="ECO:0008006" key="3">
    <source>
        <dbReference type="Google" id="ProtNLM"/>
    </source>
</evidence>
<dbReference type="EMBL" id="DTGG01000134">
    <property type="protein sequence ID" value="HFZ09359.1"/>
    <property type="molecule type" value="Genomic_DNA"/>
</dbReference>
<reference evidence="2" key="1">
    <citation type="journal article" date="2020" name="mSystems">
        <title>Genome- and Community-Level Interaction Insights into Carbon Utilization and Element Cycling Functions of Hydrothermarchaeota in Hydrothermal Sediment.</title>
        <authorList>
            <person name="Zhou Z."/>
            <person name="Liu Y."/>
            <person name="Xu W."/>
            <person name="Pan J."/>
            <person name="Luo Z.H."/>
            <person name="Li M."/>
        </authorList>
    </citation>
    <scope>NUCLEOTIDE SEQUENCE [LARGE SCALE GENOMIC DNA]</scope>
    <source>
        <strain evidence="2">SpSt-757</strain>
    </source>
</reference>
<organism evidence="2">
    <name type="scientific">candidate division CPR3 bacterium</name>
    <dbReference type="NCBI Taxonomy" id="2268181"/>
    <lineage>
        <taxon>Bacteria</taxon>
        <taxon>Bacteria division CPR3</taxon>
    </lineage>
</organism>